<evidence type="ECO:0000313" key="2">
    <source>
        <dbReference type="EMBL" id="MFD2264437.1"/>
    </source>
</evidence>
<evidence type="ECO:0000313" key="3">
    <source>
        <dbReference type="Proteomes" id="UP001597295"/>
    </source>
</evidence>
<name>A0ABW5DTR0_9PROT</name>
<proteinExistence type="predicted"/>
<protein>
    <submittedName>
        <fullName evidence="2">ArsR/SmtB family transcription factor</fullName>
    </submittedName>
</protein>
<dbReference type="InterPro" id="IPR036388">
    <property type="entry name" value="WH-like_DNA-bd_sf"/>
</dbReference>
<comment type="caution">
    <text evidence="2">The sequence shown here is derived from an EMBL/GenBank/DDBJ whole genome shotgun (WGS) entry which is preliminary data.</text>
</comment>
<dbReference type="Proteomes" id="UP001597295">
    <property type="component" value="Unassembled WGS sequence"/>
</dbReference>
<dbReference type="InterPro" id="IPR011991">
    <property type="entry name" value="ArsR-like_HTH"/>
</dbReference>
<dbReference type="EMBL" id="JBHUIP010000013">
    <property type="protein sequence ID" value="MFD2264437.1"/>
    <property type="molecule type" value="Genomic_DNA"/>
</dbReference>
<feature type="domain" description="HTH arsR-type" evidence="1">
    <location>
        <begin position="17"/>
        <end position="94"/>
    </location>
</feature>
<evidence type="ECO:0000259" key="1">
    <source>
        <dbReference type="SMART" id="SM00418"/>
    </source>
</evidence>
<dbReference type="InterPro" id="IPR036390">
    <property type="entry name" value="WH_DNA-bd_sf"/>
</dbReference>
<dbReference type="SUPFAM" id="SSF46785">
    <property type="entry name" value="Winged helix' DNA-binding domain"/>
    <property type="match status" value="1"/>
</dbReference>
<reference evidence="3" key="1">
    <citation type="journal article" date="2019" name="Int. J. Syst. Evol. Microbiol.">
        <title>The Global Catalogue of Microorganisms (GCM) 10K type strain sequencing project: providing services to taxonomists for standard genome sequencing and annotation.</title>
        <authorList>
            <consortium name="The Broad Institute Genomics Platform"/>
            <consortium name="The Broad Institute Genome Sequencing Center for Infectious Disease"/>
            <person name="Wu L."/>
            <person name="Ma J."/>
        </authorList>
    </citation>
    <scope>NUCLEOTIDE SEQUENCE [LARGE SCALE GENOMIC DNA]</scope>
    <source>
        <strain evidence="3">CGMCC 1.19062</strain>
    </source>
</reference>
<accession>A0ABW5DTR0</accession>
<organism evidence="2 3">
    <name type="scientific">Lacibacterium aquatile</name>
    <dbReference type="NCBI Taxonomy" id="1168082"/>
    <lineage>
        <taxon>Bacteria</taxon>
        <taxon>Pseudomonadati</taxon>
        <taxon>Pseudomonadota</taxon>
        <taxon>Alphaproteobacteria</taxon>
        <taxon>Rhodospirillales</taxon>
        <taxon>Rhodospirillaceae</taxon>
    </lineage>
</organism>
<dbReference type="InterPro" id="IPR001845">
    <property type="entry name" value="HTH_ArsR_DNA-bd_dom"/>
</dbReference>
<keyword evidence="3" id="KW-1185">Reference proteome</keyword>
<dbReference type="RefSeq" id="WP_379877520.1">
    <property type="nucleotide sequence ID" value="NZ_JBHUIP010000013.1"/>
</dbReference>
<dbReference type="PRINTS" id="PR00778">
    <property type="entry name" value="HTHARSR"/>
</dbReference>
<gene>
    <name evidence="2" type="ORF">ACFSM5_16150</name>
</gene>
<dbReference type="SMART" id="SM00418">
    <property type="entry name" value="HTH_ARSR"/>
    <property type="match status" value="1"/>
</dbReference>
<sequence>MSKELFHPDRDQIDLSAVLEALSEPTRRTMVLDLWEQGESTCGGVGKYGSKTSTTYHLAKLREAGVTRTRIDGPYRYISLRTEDVETRFPGLLKSVIDAAAKERRG</sequence>
<dbReference type="Gene3D" id="1.10.10.10">
    <property type="entry name" value="Winged helix-like DNA-binding domain superfamily/Winged helix DNA-binding domain"/>
    <property type="match status" value="1"/>
</dbReference>
<dbReference type="CDD" id="cd00090">
    <property type="entry name" value="HTH_ARSR"/>
    <property type="match status" value="1"/>
</dbReference>